<dbReference type="Proteomes" id="UP000763557">
    <property type="component" value="Unassembled WGS sequence"/>
</dbReference>
<organism evidence="1 2">
    <name type="scientific">Kibdelosporangium persicum</name>
    <dbReference type="NCBI Taxonomy" id="2698649"/>
    <lineage>
        <taxon>Bacteria</taxon>
        <taxon>Bacillati</taxon>
        <taxon>Actinomycetota</taxon>
        <taxon>Actinomycetes</taxon>
        <taxon>Pseudonocardiales</taxon>
        <taxon>Pseudonocardiaceae</taxon>
        <taxon>Kibdelosporangium</taxon>
    </lineage>
</organism>
<gene>
    <name evidence="1" type="ORF">GC106_55750</name>
</gene>
<sequence length="108" mass="12018">MSAMFAFEVGELFMKSPTFGSVIHDLLERSSDPADRQVCQDALDLNCLWVDKIEAARKCAMIVNLSDVLKAHLCSGIHSGNEVAMVEIEAAVNELARRYPECFAEQRI</sequence>
<evidence type="ECO:0000313" key="2">
    <source>
        <dbReference type="Proteomes" id="UP000763557"/>
    </source>
</evidence>
<proteinExistence type="predicted"/>
<dbReference type="EMBL" id="JAAATY010000019">
    <property type="protein sequence ID" value="NRN68332.1"/>
    <property type="molecule type" value="Genomic_DNA"/>
</dbReference>
<protein>
    <submittedName>
        <fullName evidence="1">Uncharacterized protein</fullName>
    </submittedName>
</protein>
<reference evidence="1 2" key="1">
    <citation type="submission" date="2020-01" db="EMBL/GenBank/DDBJ databases">
        <title>Kibdelosporangium persica a novel Actinomycetes from a hot desert in Iran.</title>
        <authorList>
            <person name="Safaei N."/>
            <person name="Zaburannyi N."/>
            <person name="Mueller R."/>
            <person name="Wink J."/>
        </authorList>
    </citation>
    <scope>NUCLEOTIDE SEQUENCE [LARGE SCALE GENOMIC DNA]</scope>
    <source>
        <strain evidence="1 2">4NS15</strain>
    </source>
</reference>
<evidence type="ECO:0000313" key="1">
    <source>
        <dbReference type="EMBL" id="NRN68332.1"/>
    </source>
</evidence>
<accession>A0ABX2FAM6</accession>
<name>A0ABX2FAM6_9PSEU</name>
<keyword evidence="2" id="KW-1185">Reference proteome</keyword>
<comment type="caution">
    <text evidence="1">The sequence shown here is derived from an EMBL/GenBank/DDBJ whole genome shotgun (WGS) entry which is preliminary data.</text>
</comment>